<reference evidence="3" key="3">
    <citation type="submission" date="2015-06" db="UniProtKB">
        <authorList>
            <consortium name="EnsemblProtists"/>
        </authorList>
    </citation>
    <scope>IDENTIFICATION</scope>
</reference>
<feature type="region of interest" description="Disordered" evidence="1">
    <location>
        <begin position="281"/>
        <end position="304"/>
    </location>
</feature>
<dbReference type="AlphaFoldDB" id="L1IMN6"/>
<reference evidence="4" key="2">
    <citation type="submission" date="2012-11" db="EMBL/GenBank/DDBJ databases">
        <authorList>
            <person name="Kuo A."/>
            <person name="Curtis B.A."/>
            <person name="Tanifuji G."/>
            <person name="Burki F."/>
            <person name="Gruber A."/>
            <person name="Irimia M."/>
            <person name="Maruyama S."/>
            <person name="Arias M.C."/>
            <person name="Ball S.G."/>
            <person name="Gile G.H."/>
            <person name="Hirakawa Y."/>
            <person name="Hopkins J.F."/>
            <person name="Rensing S.A."/>
            <person name="Schmutz J."/>
            <person name="Symeonidi A."/>
            <person name="Elias M."/>
            <person name="Eveleigh R.J."/>
            <person name="Herman E.K."/>
            <person name="Klute M.J."/>
            <person name="Nakayama T."/>
            <person name="Obornik M."/>
            <person name="Reyes-Prieto A."/>
            <person name="Armbrust E.V."/>
            <person name="Aves S.J."/>
            <person name="Beiko R.G."/>
            <person name="Coutinho P."/>
            <person name="Dacks J.B."/>
            <person name="Durnford D.G."/>
            <person name="Fast N.M."/>
            <person name="Green B.R."/>
            <person name="Grisdale C."/>
            <person name="Hempe F."/>
            <person name="Henrissat B."/>
            <person name="Hoppner M.P."/>
            <person name="Ishida K.-I."/>
            <person name="Kim E."/>
            <person name="Koreny L."/>
            <person name="Kroth P.G."/>
            <person name="Liu Y."/>
            <person name="Malik S.-B."/>
            <person name="Maier U.G."/>
            <person name="McRose D."/>
            <person name="Mock T."/>
            <person name="Neilson J.A."/>
            <person name="Onodera N.T."/>
            <person name="Poole A.M."/>
            <person name="Pritham E.J."/>
            <person name="Richards T.A."/>
            <person name="Rocap G."/>
            <person name="Roy S.W."/>
            <person name="Sarai C."/>
            <person name="Schaack S."/>
            <person name="Shirato S."/>
            <person name="Slamovits C.H."/>
            <person name="Spencer D.F."/>
            <person name="Suzuki S."/>
            <person name="Worden A.Z."/>
            <person name="Zauner S."/>
            <person name="Barry K."/>
            <person name="Bell C."/>
            <person name="Bharti A.K."/>
            <person name="Crow J.A."/>
            <person name="Grimwood J."/>
            <person name="Kramer R."/>
            <person name="Lindquist E."/>
            <person name="Lucas S."/>
            <person name="Salamov A."/>
            <person name="McFadden G.I."/>
            <person name="Lane C.E."/>
            <person name="Keeling P.J."/>
            <person name="Gray M.W."/>
            <person name="Grigoriev I.V."/>
            <person name="Archibald J.M."/>
        </authorList>
    </citation>
    <scope>NUCLEOTIDE SEQUENCE</scope>
    <source>
        <strain evidence="4">CCMP2712</strain>
    </source>
</reference>
<organism evidence="2">
    <name type="scientific">Guillardia theta (strain CCMP2712)</name>
    <name type="common">Cryptophyte</name>
    <dbReference type="NCBI Taxonomy" id="905079"/>
    <lineage>
        <taxon>Eukaryota</taxon>
        <taxon>Cryptophyceae</taxon>
        <taxon>Pyrenomonadales</taxon>
        <taxon>Geminigeraceae</taxon>
        <taxon>Guillardia</taxon>
    </lineage>
</organism>
<proteinExistence type="predicted"/>
<evidence type="ECO:0000313" key="4">
    <source>
        <dbReference type="Proteomes" id="UP000011087"/>
    </source>
</evidence>
<dbReference type="OrthoDB" id="60284at2759"/>
<evidence type="ECO:0000313" key="2">
    <source>
        <dbReference type="EMBL" id="EKX37154.1"/>
    </source>
</evidence>
<reference evidence="2 4" key="1">
    <citation type="journal article" date="2012" name="Nature">
        <title>Algal genomes reveal evolutionary mosaicism and the fate of nucleomorphs.</title>
        <authorList>
            <consortium name="DOE Joint Genome Institute"/>
            <person name="Curtis B.A."/>
            <person name="Tanifuji G."/>
            <person name="Burki F."/>
            <person name="Gruber A."/>
            <person name="Irimia M."/>
            <person name="Maruyama S."/>
            <person name="Arias M.C."/>
            <person name="Ball S.G."/>
            <person name="Gile G.H."/>
            <person name="Hirakawa Y."/>
            <person name="Hopkins J.F."/>
            <person name="Kuo A."/>
            <person name="Rensing S.A."/>
            <person name="Schmutz J."/>
            <person name="Symeonidi A."/>
            <person name="Elias M."/>
            <person name="Eveleigh R.J."/>
            <person name="Herman E.K."/>
            <person name="Klute M.J."/>
            <person name="Nakayama T."/>
            <person name="Obornik M."/>
            <person name="Reyes-Prieto A."/>
            <person name="Armbrust E.V."/>
            <person name="Aves S.J."/>
            <person name="Beiko R.G."/>
            <person name="Coutinho P."/>
            <person name="Dacks J.B."/>
            <person name="Durnford D.G."/>
            <person name="Fast N.M."/>
            <person name="Green B.R."/>
            <person name="Grisdale C.J."/>
            <person name="Hempel F."/>
            <person name="Henrissat B."/>
            <person name="Hoppner M.P."/>
            <person name="Ishida K."/>
            <person name="Kim E."/>
            <person name="Koreny L."/>
            <person name="Kroth P.G."/>
            <person name="Liu Y."/>
            <person name="Malik S.B."/>
            <person name="Maier U.G."/>
            <person name="McRose D."/>
            <person name="Mock T."/>
            <person name="Neilson J.A."/>
            <person name="Onodera N.T."/>
            <person name="Poole A.M."/>
            <person name="Pritham E.J."/>
            <person name="Richards T.A."/>
            <person name="Rocap G."/>
            <person name="Roy S.W."/>
            <person name="Sarai C."/>
            <person name="Schaack S."/>
            <person name="Shirato S."/>
            <person name="Slamovits C.H."/>
            <person name="Spencer D.F."/>
            <person name="Suzuki S."/>
            <person name="Worden A.Z."/>
            <person name="Zauner S."/>
            <person name="Barry K."/>
            <person name="Bell C."/>
            <person name="Bharti A.K."/>
            <person name="Crow J.A."/>
            <person name="Grimwood J."/>
            <person name="Kramer R."/>
            <person name="Lindquist E."/>
            <person name="Lucas S."/>
            <person name="Salamov A."/>
            <person name="McFadden G.I."/>
            <person name="Lane C.E."/>
            <person name="Keeling P.J."/>
            <person name="Gray M.W."/>
            <person name="Grigoriev I.V."/>
            <person name="Archibald J.M."/>
        </authorList>
    </citation>
    <scope>NUCLEOTIDE SEQUENCE</scope>
    <source>
        <strain evidence="2 4">CCMP2712</strain>
    </source>
</reference>
<evidence type="ECO:0000256" key="1">
    <source>
        <dbReference type="SAM" id="MobiDB-lite"/>
    </source>
</evidence>
<name>L1IMN6_GUITC</name>
<dbReference type="HOGENOM" id="CLU_916598_0_0_1"/>
<dbReference type="RefSeq" id="XP_005824134.1">
    <property type="nucleotide sequence ID" value="XM_005824077.1"/>
</dbReference>
<dbReference type="KEGG" id="gtt:GUITHDRAFT_116729"/>
<evidence type="ECO:0000313" key="3">
    <source>
        <dbReference type="EnsemblProtists" id="EKX37154"/>
    </source>
</evidence>
<protein>
    <submittedName>
        <fullName evidence="2 3">Uncharacterized protein</fullName>
    </submittedName>
</protein>
<dbReference type="Proteomes" id="UP000011087">
    <property type="component" value="Unassembled WGS sequence"/>
</dbReference>
<dbReference type="EnsemblProtists" id="EKX37154">
    <property type="protein sequence ID" value="EKX37154"/>
    <property type="gene ID" value="GUITHDRAFT_116729"/>
</dbReference>
<dbReference type="EMBL" id="JH993063">
    <property type="protein sequence ID" value="EKX37154.1"/>
    <property type="molecule type" value="Genomic_DNA"/>
</dbReference>
<dbReference type="OMA" id="IITCASK"/>
<dbReference type="GeneID" id="17293916"/>
<sequence length="304" mass="35702">MISTMELQNQKHMLNDAWDRQVQLEQKFDIITHQPKRGHIHEVVANHTDYNIISTLKYADHHWAPPALRPPRIPSPPRKQPFLTNVNRPREFDIISNTYKEHHGERMRFEADKERQDVMKRFWKGREFDAIKVRYTDEEKEEAFQSTMKENLLRRGKDWIKKLPPTYQQSESTMFNITSHLVKDEDRLNALKAHEAAQSEMKAKLITEREEDNRAYQYKMSDLEMTRKLNRISHQRYKDVTDRGFHILSNDDFDICGLPPAPYTRPAMSLNDLVKHAQLADKPQTGQTLQNGGELGPSSLEDGD</sequence>
<dbReference type="eggNOG" id="ENOG502SA4U">
    <property type="taxonomic scope" value="Eukaryota"/>
</dbReference>
<dbReference type="PaxDb" id="55529-EKX37154"/>
<accession>L1IMN6</accession>
<gene>
    <name evidence="2" type="ORF">GUITHDRAFT_116729</name>
</gene>
<keyword evidence="4" id="KW-1185">Reference proteome</keyword>